<dbReference type="AlphaFoldDB" id="A0A370K9X8"/>
<protein>
    <submittedName>
        <fullName evidence="2">2-hydroxyacyl-CoA dehydratase</fullName>
    </submittedName>
</protein>
<dbReference type="EMBL" id="QQSY01000001">
    <property type="protein sequence ID" value="RDI99458.1"/>
    <property type="molecule type" value="Genomic_DNA"/>
</dbReference>
<sequence>MAISKDAYRQFQEELAALDRDQEDRRKQAAEAPMERARREFNELRERYGLSVADVVAFFPEEEGIAYLQQLIAASAAPSGAVRKRRARRGDDTTH</sequence>
<accession>A0A370K9X8</accession>
<dbReference type="Proteomes" id="UP000254711">
    <property type="component" value="Unassembled WGS sequence"/>
</dbReference>
<keyword evidence="3" id="KW-1185">Reference proteome</keyword>
<feature type="region of interest" description="Disordered" evidence="1">
    <location>
        <begin position="15"/>
        <end position="35"/>
    </location>
</feature>
<comment type="caution">
    <text evidence="2">The sequence shown here is derived from an EMBL/GenBank/DDBJ whole genome shotgun (WGS) entry which is preliminary data.</text>
</comment>
<name>A0A370K9X8_9GAMM</name>
<dbReference type="RefSeq" id="WP_114823200.1">
    <property type="nucleotide sequence ID" value="NZ_QQSY01000001.1"/>
</dbReference>
<gene>
    <name evidence="2" type="ORF">DVT68_00940</name>
</gene>
<evidence type="ECO:0000313" key="3">
    <source>
        <dbReference type="Proteomes" id="UP000254711"/>
    </source>
</evidence>
<dbReference type="OrthoDB" id="5957492at2"/>
<evidence type="ECO:0000256" key="1">
    <source>
        <dbReference type="SAM" id="MobiDB-lite"/>
    </source>
</evidence>
<feature type="region of interest" description="Disordered" evidence="1">
    <location>
        <begin position="76"/>
        <end position="95"/>
    </location>
</feature>
<evidence type="ECO:0000313" key="2">
    <source>
        <dbReference type="EMBL" id="RDI99458.1"/>
    </source>
</evidence>
<organism evidence="2 3">
    <name type="scientific">Dyella solisilvae</name>
    <dbReference type="NCBI Taxonomy" id="1920168"/>
    <lineage>
        <taxon>Bacteria</taxon>
        <taxon>Pseudomonadati</taxon>
        <taxon>Pseudomonadota</taxon>
        <taxon>Gammaproteobacteria</taxon>
        <taxon>Lysobacterales</taxon>
        <taxon>Rhodanobacteraceae</taxon>
        <taxon>Dyella</taxon>
    </lineage>
</organism>
<reference evidence="2 3" key="1">
    <citation type="submission" date="2018-07" db="EMBL/GenBank/DDBJ databases">
        <title>Dyella solisilvae sp. nov., isolated from the pine and broad-leaved mixed forest soil.</title>
        <authorList>
            <person name="Gao Z."/>
            <person name="Qiu L."/>
        </authorList>
    </citation>
    <scope>NUCLEOTIDE SEQUENCE [LARGE SCALE GENOMIC DNA]</scope>
    <source>
        <strain evidence="2 3">DHG54</strain>
    </source>
</reference>
<proteinExistence type="predicted"/>